<dbReference type="InParanoid" id="E0VG74"/>
<dbReference type="GO" id="GO:0003756">
    <property type="term" value="F:protein disulfide isomerase activity"/>
    <property type="evidence" value="ECO:0007669"/>
    <property type="project" value="UniProtKB-EC"/>
</dbReference>
<dbReference type="PANTHER" id="PTHR46295">
    <property type="entry name" value="ENDOPLASMIC RETICULUM RESIDENT PROTEIN 44"/>
    <property type="match status" value="1"/>
</dbReference>
<dbReference type="CTD" id="8236773"/>
<dbReference type="PANTHER" id="PTHR46295:SF1">
    <property type="entry name" value="ENDOPLASMIC RETICULUM RESIDENT PROTEIN 44"/>
    <property type="match status" value="1"/>
</dbReference>
<dbReference type="CDD" id="cd03072">
    <property type="entry name" value="PDI_b'_ERp44"/>
    <property type="match status" value="1"/>
</dbReference>
<dbReference type="HOGENOM" id="CLU_054449_1_0_1"/>
<dbReference type="OrthoDB" id="294696at2759"/>
<dbReference type="Proteomes" id="UP000009046">
    <property type="component" value="Unassembled WGS sequence"/>
</dbReference>
<dbReference type="EC" id="5.3.4.1" evidence="2"/>
<dbReference type="EMBL" id="DS235132">
    <property type="protein sequence ID" value="EEB12380.1"/>
    <property type="molecule type" value="Genomic_DNA"/>
</dbReference>
<reference evidence="2" key="2">
    <citation type="submission" date="2007-04" db="EMBL/GenBank/DDBJ databases">
        <title>The genome of the human body louse.</title>
        <authorList>
            <consortium name="The Human Body Louse Genome Consortium"/>
            <person name="Kirkness E."/>
            <person name="Walenz B."/>
            <person name="Hass B."/>
            <person name="Bruggner R."/>
            <person name="Strausberg R."/>
        </authorList>
    </citation>
    <scope>NUCLEOTIDE SEQUENCE</scope>
    <source>
        <strain evidence="2">USDA</strain>
    </source>
</reference>
<evidence type="ECO:0000313" key="2">
    <source>
        <dbReference type="EMBL" id="EEB12380.1"/>
    </source>
</evidence>
<dbReference type="AlphaFoldDB" id="E0VG74"/>
<dbReference type="RefSeq" id="XP_002425118.1">
    <property type="nucleotide sequence ID" value="XM_002425073.1"/>
</dbReference>
<dbReference type="KEGG" id="phu:Phum_PHUM174960"/>
<accession>E0VG74</accession>
<dbReference type="InterPro" id="IPR041870">
    <property type="entry name" value="ERp44_PDI_b_1"/>
</dbReference>
<dbReference type="InterPro" id="IPR041862">
    <property type="entry name" value="ERp44_PDI_b_2"/>
</dbReference>
<gene>
    <name evidence="3" type="primary">8236773</name>
    <name evidence="2" type="ORF">Phum_PHUM174960</name>
</gene>
<dbReference type="VEuPathDB" id="VectorBase:PHUM174960"/>
<evidence type="ECO:0000313" key="3">
    <source>
        <dbReference type="EnsemblMetazoa" id="PHUM174960-PA"/>
    </source>
</evidence>
<name>E0VG74_PEDHC</name>
<keyword evidence="2" id="KW-0413">Isomerase</keyword>
<dbReference type="Gene3D" id="3.40.30.10">
    <property type="entry name" value="Glutaredoxin"/>
    <property type="match status" value="3"/>
</dbReference>
<proteinExistence type="predicted"/>
<reference evidence="3" key="3">
    <citation type="submission" date="2020-05" db="UniProtKB">
        <authorList>
            <consortium name="EnsemblMetazoa"/>
        </authorList>
    </citation>
    <scope>IDENTIFICATION</scope>
    <source>
        <strain evidence="3">USDA</strain>
    </source>
</reference>
<dbReference type="GO" id="GO:0005789">
    <property type="term" value="C:endoplasmic reticulum membrane"/>
    <property type="evidence" value="ECO:0007669"/>
    <property type="project" value="TreeGrafter"/>
</dbReference>
<keyword evidence="4" id="KW-1185">Reference proteome</keyword>
<dbReference type="EMBL" id="AAZO01002029">
    <property type="status" value="NOT_ANNOTATED_CDS"/>
    <property type="molecule type" value="Genomic_DNA"/>
</dbReference>
<dbReference type="eggNOG" id="KOG0912">
    <property type="taxonomic scope" value="Eukaryota"/>
</dbReference>
<dbReference type="SUPFAM" id="SSF52833">
    <property type="entry name" value="Thioredoxin-like"/>
    <property type="match status" value="3"/>
</dbReference>
<dbReference type="EnsemblMetazoa" id="PHUM174960-RA">
    <property type="protein sequence ID" value="PHUM174960-PA"/>
    <property type="gene ID" value="PHUM174960"/>
</dbReference>
<dbReference type="InterPro" id="IPR052643">
    <property type="entry name" value="ERP44"/>
</dbReference>
<dbReference type="Pfam" id="PF00085">
    <property type="entry name" value="Thioredoxin"/>
    <property type="match status" value="1"/>
</dbReference>
<dbReference type="InterPro" id="IPR036249">
    <property type="entry name" value="Thioredoxin-like_sf"/>
</dbReference>
<dbReference type="STRING" id="121224.E0VG74"/>
<protein>
    <submittedName>
        <fullName evidence="2">Thioredoxin domain-containing protein 4, putative</fullName>
        <ecNumber evidence="2">5.3.4.1</ecNumber>
    </submittedName>
</protein>
<dbReference type="GO" id="GO:0006457">
    <property type="term" value="P:protein folding"/>
    <property type="evidence" value="ECO:0007669"/>
    <property type="project" value="TreeGrafter"/>
</dbReference>
<dbReference type="Pfam" id="PF13848">
    <property type="entry name" value="Thioredoxin_6"/>
    <property type="match status" value="1"/>
</dbReference>
<feature type="domain" description="Thioredoxin" evidence="1">
    <location>
        <begin position="1"/>
        <end position="75"/>
    </location>
</feature>
<dbReference type="GO" id="GO:0005793">
    <property type="term" value="C:endoplasmic reticulum-Golgi intermediate compartment"/>
    <property type="evidence" value="ECO:0007669"/>
    <property type="project" value="TreeGrafter"/>
</dbReference>
<organism>
    <name type="scientific">Pediculus humanus subsp. corporis</name>
    <name type="common">Body louse</name>
    <dbReference type="NCBI Taxonomy" id="121224"/>
    <lineage>
        <taxon>Eukaryota</taxon>
        <taxon>Metazoa</taxon>
        <taxon>Ecdysozoa</taxon>
        <taxon>Arthropoda</taxon>
        <taxon>Hexapoda</taxon>
        <taxon>Insecta</taxon>
        <taxon>Pterygota</taxon>
        <taxon>Neoptera</taxon>
        <taxon>Paraneoptera</taxon>
        <taxon>Psocodea</taxon>
        <taxon>Troctomorpha</taxon>
        <taxon>Phthiraptera</taxon>
        <taxon>Anoplura</taxon>
        <taxon>Pediculidae</taxon>
        <taxon>Pediculus</taxon>
    </lineage>
</organism>
<dbReference type="InterPro" id="IPR013766">
    <property type="entry name" value="Thioredoxin_domain"/>
</dbReference>
<dbReference type="CDD" id="cd03070">
    <property type="entry name" value="PDI_b_ERp44"/>
    <property type="match status" value="1"/>
</dbReference>
<dbReference type="FunCoup" id="E0VG74">
    <property type="interactions" value="2176"/>
</dbReference>
<evidence type="ECO:0000313" key="4">
    <source>
        <dbReference type="Proteomes" id="UP000009046"/>
    </source>
</evidence>
<dbReference type="OMA" id="DWCRFSN"/>
<evidence type="ECO:0000259" key="1">
    <source>
        <dbReference type="Pfam" id="PF00085"/>
    </source>
</evidence>
<sequence length="351" mass="40599">MLAPIYDEAAEKVHSEFNQPGRIVMGKVDCDRDSSIASRFHITKYPTLKLFRNGQPAKREYRGQRSADAFVEFIKNQLEDPIKEFSHISELNNLDGKKRIVIGYFDKKDVPEYSTFRRVATNLKEDCQFYVGFGDASKQMHPPNQPIIVFRPDRDRSNEADETFTGNLNSYDEVNIWMTERCVPLVREITFQNAEELTEEGLPFLILFHKPDDLESIKKFNDVVQRELISEKQNINFLTADGVKFAHPLHHLGKSVSDLPLIAIDSFRHMYLFPDASQMEIPGKLKTFLKDLYSGKLHRDFHNKPEFPTLDNRIKSSNEIEKVKAPTTPPESTFKKLAPSKNRYTLLKDEL</sequence>
<reference evidence="2" key="1">
    <citation type="submission" date="2007-04" db="EMBL/GenBank/DDBJ databases">
        <title>Annotation of Pediculus humanus corporis strain USDA.</title>
        <authorList>
            <person name="Kirkness E."/>
            <person name="Hannick L."/>
            <person name="Hass B."/>
            <person name="Bruggner R."/>
            <person name="Lawson D."/>
            <person name="Bidwell S."/>
            <person name="Joardar V."/>
            <person name="Caler E."/>
            <person name="Walenz B."/>
            <person name="Inman J."/>
            <person name="Schobel S."/>
            <person name="Galinsky K."/>
            <person name="Amedeo P."/>
            <person name="Strausberg R."/>
        </authorList>
    </citation>
    <scope>NUCLEOTIDE SEQUENCE</scope>
    <source>
        <strain evidence="2">USDA</strain>
    </source>
</reference>
<dbReference type="GeneID" id="8236773"/>